<dbReference type="Proteomes" id="UP000075884">
    <property type="component" value="Unassembled WGS sequence"/>
</dbReference>
<sequence length="228" mass="25570">MVIHMKPHFYRMCNLGQRLLICAVFFLNLFIDLAAIDGHVLPRPLTSTTTSSILVRNFDTESNRNIATITIAAASISAAATHASHESSAVSTSQAPDTTDNQHTRSDLHRVDGRNITAGKVLVVAPENFSIEQLRRGFDNFARVLQTSRSPTSDDNLTTLPLLDNLVQFRSWRGMVTFERWLEDPAFTSVLYLSDESDSFIGYCDSLSTHLSTVYRKSVLFWPCPRMK</sequence>
<reference evidence="2" key="2">
    <citation type="submission" date="2020-05" db="UniProtKB">
        <authorList>
            <consortium name="EnsemblMetazoa"/>
        </authorList>
    </citation>
    <scope>IDENTIFICATION</scope>
    <source>
        <strain evidence="2">WRAIR2</strain>
    </source>
</reference>
<feature type="compositionally biased region" description="Basic and acidic residues" evidence="1">
    <location>
        <begin position="100"/>
        <end position="110"/>
    </location>
</feature>
<reference evidence="3" key="1">
    <citation type="submission" date="2013-03" db="EMBL/GenBank/DDBJ databases">
        <title>The Genome Sequence of Anopheles dirus WRAIR2.</title>
        <authorList>
            <consortium name="The Broad Institute Genomics Platform"/>
            <person name="Neafsey D.E."/>
            <person name="Walton C."/>
            <person name="Walker B."/>
            <person name="Young S.K."/>
            <person name="Zeng Q."/>
            <person name="Gargeya S."/>
            <person name="Fitzgerald M."/>
            <person name="Haas B."/>
            <person name="Abouelleil A."/>
            <person name="Allen A.W."/>
            <person name="Alvarado L."/>
            <person name="Arachchi H.M."/>
            <person name="Berlin A.M."/>
            <person name="Chapman S.B."/>
            <person name="Gainer-Dewar J."/>
            <person name="Goldberg J."/>
            <person name="Griggs A."/>
            <person name="Gujja S."/>
            <person name="Hansen M."/>
            <person name="Howarth C."/>
            <person name="Imamovic A."/>
            <person name="Ireland A."/>
            <person name="Larimer J."/>
            <person name="McCowan C."/>
            <person name="Murphy C."/>
            <person name="Pearson M."/>
            <person name="Poon T.W."/>
            <person name="Priest M."/>
            <person name="Roberts A."/>
            <person name="Saif S."/>
            <person name="Shea T."/>
            <person name="Sisk P."/>
            <person name="Sykes S."/>
            <person name="Wortman J."/>
            <person name="Nusbaum C."/>
            <person name="Birren B."/>
        </authorList>
    </citation>
    <scope>NUCLEOTIDE SEQUENCE [LARGE SCALE GENOMIC DNA]</scope>
    <source>
        <strain evidence="3">WRAIR2</strain>
    </source>
</reference>
<keyword evidence="3" id="KW-1185">Reference proteome</keyword>
<accession>A0A182NMQ8</accession>
<proteinExistence type="predicted"/>
<evidence type="ECO:0000256" key="1">
    <source>
        <dbReference type="SAM" id="MobiDB-lite"/>
    </source>
</evidence>
<feature type="compositionally biased region" description="Low complexity" evidence="1">
    <location>
        <begin position="86"/>
        <end position="95"/>
    </location>
</feature>
<protein>
    <submittedName>
        <fullName evidence="2">Uncharacterized protein</fullName>
    </submittedName>
</protein>
<evidence type="ECO:0000313" key="3">
    <source>
        <dbReference type="Proteomes" id="UP000075884"/>
    </source>
</evidence>
<dbReference type="AlphaFoldDB" id="A0A182NMQ8"/>
<feature type="region of interest" description="Disordered" evidence="1">
    <location>
        <begin position="86"/>
        <end position="110"/>
    </location>
</feature>
<dbReference type="STRING" id="7168.A0A182NMQ8"/>
<dbReference type="EnsemblMetazoa" id="ADIR008943-RA">
    <property type="protein sequence ID" value="ADIR008943-PA"/>
    <property type="gene ID" value="ADIR008943"/>
</dbReference>
<dbReference type="VEuPathDB" id="VectorBase:ADIR008943"/>
<organism evidence="2 3">
    <name type="scientific">Anopheles dirus</name>
    <dbReference type="NCBI Taxonomy" id="7168"/>
    <lineage>
        <taxon>Eukaryota</taxon>
        <taxon>Metazoa</taxon>
        <taxon>Ecdysozoa</taxon>
        <taxon>Arthropoda</taxon>
        <taxon>Hexapoda</taxon>
        <taxon>Insecta</taxon>
        <taxon>Pterygota</taxon>
        <taxon>Neoptera</taxon>
        <taxon>Endopterygota</taxon>
        <taxon>Diptera</taxon>
        <taxon>Nematocera</taxon>
        <taxon>Culicoidea</taxon>
        <taxon>Culicidae</taxon>
        <taxon>Anophelinae</taxon>
        <taxon>Anopheles</taxon>
    </lineage>
</organism>
<evidence type="ECO:0000313" key="2">
    <source>
        <dbReference type="EnsemblMetazoa" id="ADIR008943-PA"/>
    </source>
</evidence>
<name>A0A182NMQ8_9DIPT</name>